<sequence length="182" mass="19984">MIRTKLSGPLHIVSLILLVWLSGCEKVENLLRFTFNDSVEITIPSQSLISNVPIKIASPEVQTSSQQAFANNNTQAKYVKEAKLKSLELTISSPQDQTFSFLNEIKIYISASGQPELLLASKENIPASAGRQLSLDVSQANLKPYIQGDAYTIRTEAVIDEVLTREVKITADLAFAVTADVF</sequence>
<dbReference type="OrthoDB" id="672279at2"/>
<dbReference type="RefSeq" id="WP_009196066.1">
    <property type="nucleotide sequence ID" value="NZ_AODQ01000069.1"/>
</dbReference>
<evidence type="ECO:0000313" key="1">
    <source>
        <dbReference type="EMBL" id="EMR02201.1"/>
    </source>
</evidence>
<evidence type="ECO:0000313" key="2">
    <source>
        <dbReference type="Proteomes" id="UP000011910"/>
    </source>
</evidence>
<keyword evidence="2" id="KW-1185">Reference proteome</keyword>
<dbReference type="PROSITE" id="PS51257">
    <property type="entry name" value="PROKAR_LIPOPROTEIN"/>
    <property type="match status" value="1"/>
</dbReference>
<dbReference type="eggNOG" id="ENOG5030GUS">
    <property type="taxonomic scope" value="Bacteria"/>
</dbReference>
<protein>
    <submittedName>
        <fullName evidence="1">Uncharacterized protein</fullName>
    </submittedName>
</protein>
<dbReference type="AlphaFoldDB" id="M7N4P6"/>
<gene>
    <name evidence="1" type="ORF">ADICEAN_02676</name>
</gene>
<dbReference type="EMBL" id="AODQ01000069">
    <property type="protein sequence ID" value="EMR02201.1"/>
    <property type="molecule type" value="Genomic_DNA"/>
</dbReference>
<organism evidence="1 2">
    <name type="scientific">Cesiribacter andamanensis AMV16</name>
    <dbReference type="NCBI Taxonomy" id="1279009"/>
    <lineage>
        <taxon>Bacteria</taxon>
        <taxon>Pseudomonadati</taxon>
        <taxon>Bacteroidota</taxon>
        <taxon>Cytophagia</taxon>
        <taxon>Cytophagales</taxon>
        <taxon>Cesiribacteraceae</taxon>
        <taxon>Cesiribacter</taxon>
    </lineage>
</organism>
<accession>M7N4P6</accession>
<name>M7N4P6_9BACT</name>
<reference evidence="1 2" key="1">
    <citation type="journal article" date="2013" name="Genome Announc.">
        <title>Draft Genome Sequence of Cesiribacter andamanensis Strain AMV16T, Isolated from a Soil Sample from a Mud Volcano in the Andaman Islands, India.</title>
        <authorList>
            <person name="Shivaji S."/>
            <person name="Ara S."/>
            <person name="Begum Z."/>
            <person name="Srinivas T.N."/>
            <person name="Singh A."/>
            <person name="Kumar Pinnaka A."/>
        </authorList>
    </citation>
    <scope>NUCLEOTIDE SEQUENCE [LARGE SCALE GENOMIC DNA]</scope>
    <source>
        <strain evidence="1 2">AMV16</strain>
    </source>
</reference>
<comment type="caution">
    <text evidence="1">The sequence shown here is derived from an EMBL/GenBank/DDBJ whole genome shotgun (WGS) entry which is preliminary data.</text>
</comment>
<proteinExistence type="predicted"/>
<dbReference type="Proteomes" id="UP000011910">
    <property type="component" value="Unassembled WGS sequence"/>
</dbReference>